<dbReference type="Proteomes" id="UP000029577">
    <property type="component" value="Unassembled WGS sequence"/>
</dbReference>
<dbReference type="AlphaFoldDB" id="A0A095ULE8"/>
<dbReference type="OrthoDB" id="6506809at2"/>
<dbReference type="Gene3D" id="4.10.810.10">
    <property type="entry name" value="Virus Scaffolding Protein, Chain A"/>
    <property type="match status" value="1"/>
</dbReference>
<keyword evidence="3" id="KW-1185">Reference proteome</keyword>
<reference evidence="2" key="1">
    <citation type="submission" date="2014-12" db="EMBL/GenBank/DDBJ databases">
        <title>The draft genome of the Tatumella morbirosei type strain, LMG23360T isolated from pineapple rot.</title>
        <authorList>
            <person name="Smits T.H."/>
            <person name="Palmer M."/>
            <person name="Venter S.N."/>
            <person name="Duffy B."/>
            <person name="Steenkamp E.T."/>
            <person name="Chan W.Y."/>
            <person name="Coutinho T.A."/>
            <person name="Coetzee M.P."/>
            <person name="De Maayer P."/>
        </authorList>
    </citation>
    <scope>NUCLEOTIDE SEQUENCE [LARGE SCALE GENOMIC DNA]</scope>
    <source>
        <strain evidence="2">LMG 23360</strain>
    </source>
</reference>
<name>A0A095ULE8_9GAMM</name>
<dbReference type="EMBL" id="JPKR02000004">
    <property type="protein sequence ID" value="KGD75273.1"/>
    <property type="molecule type" value="Genomic_DNA"/>
</dbReference>
<feature type="compositionally biased region" description="Acidic residues" evidence="1">
    <location>
        <begin position="1"/>
        <end position="15"/>
    </location>
</feature>
<dbReference type="RefSeq" id="WP_038018906.1">
    <property type="nucleotide sequence ID" value="NZ_JPKR02000004.1"/>
</dbReference>
<organism evidence="2 3">
    <name type="scientific">Tatumella morbirosei</name>
    <dbReference type="NCBI Taxonomy" id="642227"/>
    <lineage>
        <taxon>Bacteria</taxon>
        <taxon>Pseudomonadati</taxon>
        <taxon>Pseudomonadota</taxon>
        <taxon>Gammaproteobacteria</taxon>
        <taxon>Enterobacterales</taxon>
        <taxon>Erwiniaceae</taxon>
        <taxon>Tatumella</taxon>
    </lineage>
</organism>
<sequence length="303" mass="33817">MSNTDDIQETEEQTLPDDQQAALDDGQPTDNASGGDGQDEGFEIVLGDDENKPKQDPATNAKFAQARIERKRQREIEQQLEAVKRGEVPENLRVNPDLPPQPDINQYLSDEGLEKYGYDQTRALAAFSQANNEWLIKAQDARSNAVAEQGRKTHEYTQSSTQAVEAVRRHYDSAEKLNLPDYQEKEDSFRSLVPEGIDTEIMRLFPEKSAAIMYHLGANPEKLRQIVAMDGQQALIELARLDAKLTIKPRGKPVSKAPPADEAVSGDVTAANRESLQKQMDKAARSGDTETYRKLKAKLKGIR</sequence>
<evidence type="ECO:0000256" key="1">
    <source>
        <dbReference type="SAM" id="MobiDB-lite"/>
    </source>
</evidence>
<proteinExistence type="predicted"/>
<feature type="region of interest" description="Disordered" evidence="1">
    <location>
        <begin position="1"/>
        <end position="72"/>
    </location>
</feature>
<protein>
    <submittedName>
        <fullName evidence="2">Scaffolding protein</fullName>
    </submittedName>
</protein>
<evidence type="ECO:0000313" key="3">
    <source>
        <dbReference type="Proteomes" id="UP000029577"/>
    </source>
</evidence>
<feature type="compositionally biased region" description="Acidic residues" evidence="1">
    <location>
        <begin position="37"/>
        <end position="48"/>
    </location>
</feature>
<dbReference type="InterPro" id="IPR015385">
    <property type="entry name" value="Phage_P22_Gp8_scaffold"/>
</dbReference>
<accession>A0A095ULE8</accession>
<dbReference type="InterPro" id="IPR027393">
    <property type="entry name" value="Virus_scaffolding_prot_C"/>
</dbReference>
<dbReference type="STRING" id="642227.HA49_08565"/>
<comment type="caution">
    <text evidence="2">The sequence shown here is derived from an EMBL/GenBank/DDBJ whole genome shotgun (WGS) entry which is preliminary data.</text>
</comment>
<gene>
    <name evidence="2" type="ORF">HA49_08565</name>
</gene>
<dbReference type="Pfam" id="PF09306">
    <property type="entry name" value="Phage-scaffold"/>
    <property type="match status" value="1"/>
</dbReference>
<dbReference type="eggNOG" id="ENOG502Z7KI">
    <property type="taxonomic scope" value="Bacteria"/>
</dbReference>
<evidence type="ECO:0000313" key="2">
    <source>
        <dbReference type="EMBL" id="KGD75273.1"/>
    </source>
</evidence>